<name>A0A7X3LF92_9BACL</name>
<dbReference type="Gene3D" id="3.40.50.2300">
    <property type="match status" value="1"/>
</dbReference>
<protein>
    <submittedName>
        <fullName evidence="7">Response regulator</fullName>
    </submittedName>
</protein>
<dbReference type="InterPro" id="IPR009057">
    <property type="entry name" value="Homeodomain-like_sf"/>
</dbReference>
<accession>A0A7X3LF92</accession>
<evidence type="ECO:0000256" key="1">
    <source>
        <dbReference type="ARBA" id="ARBA00023015"/>
    </source>
</evidence>
<keyword evidence="2" id="KW-0238">DNA-binding</keyword>
<dbReference type="PROSITE" id="PS01124">
    <property type="entry name" value="HTH_ARAC_FAMILY_2"/>
    <property type="match status" value="1"/>
</dbReference>
<dbReference type="EMBL" id="WUBI01000001">
    <property type="protein sequence ID" value="MWV43386.1"/>
    <property type="molecule type" value="Genomic_DNA"/>
</dbReference>
<dbReference type="GO" id="GO:0000160">
    <property type="term" value="P:phosphorelay signal transduction system"/>
    <property type="evidence" value="ECO:0007669"/>
    <property type="project" value="InterPro"/>
</dbReference>
<feature type="domain" description="HTH araC/xylS-type" evidence="5">
    <location>
        <begin position="155"/>
        <end position="253"/>
    </location>
</feature>
<evidence type="ECO:0000256" key="3">
    <source>
        <dbReference type="ARBA" id="ARBA00023163"/>
    </source>
</evidence>
<dbReference type="PROSITE" id="PS00041">
    <property type="entry name" value="HTH_ARAC_FAMILY_1"/>
    <property type="match status" value="1"/>
</dbReference>
<dbReference type="GO" id="GO:0003700">
    <property type="term" value="F:DNA-binding transcription factor activity"/>
    <property type="evidence" value="ECO:0007669"/>
    <property type="project" value="InterPro"/>
</dbReference>
<dbReference type="PANTHER" id="PTHR43280">
    <property type="entry name" value="ARAC-FAMILY TRANSCRIPTIONAL REGULATOR"/>
    <property type="match status" value="1"/>
</dbReference>
<keyword evidence="3" id="KW-0804">Transcription</keyword>
<proteinExistence type="predicted"/>
<dbReference type="SMART" id="SM00448">
    <property type="entry name" value="REC"/>
    <property type="match status" value="1"/>
</dbReference>
<sequence>MKHILVVDDEPRTREGIRKTLEMWSSGGYRIEVASSGMEALAWLDAHEASLIITDIRMPEMSGLELVGRLCGLPHPPVVIIISGHSDFEYAHSALKFGVMDYLLKPLDKTKLVQAVETALEREAWNDRMEKMQKLVDPKLLETVQEEKVYSPQVQKALQYVDEHLQESVSLRETAEHLHMNASYFSVHFKEQTGLTFSDYITRSRIQRAKQLLTSTRLSVAEIAQQAGYQTSKYFVKVFRAMENVSPGQYRQQWLDDEQKIQ</sequence>
<keyword evidence="1" id="KW-0805">Transcription regulation</keyword>
<evidence type="ECO:0000259" key="6">
    <source>
        <dbReference type="PROSITE" id="PS50110"/>
    </source>
</evidence>
<evidence type="ECO:0000259" key="5">
    <source>
        <dbReference type="PROSITE" id="PS01124"/>
    </source>
</evidence>
<dbReference type="InterPro" id="IPR011006">
    <property type="entry name" value="CheY-like_superfamily"/>
</dbReference>
<dbReference type="GO" id="GO:0043565">
    <property type="term" value="F:sequence-specific DNA binding"/>
    <property type="evidence" value="ECO:0007669"/>
    <property type="project" value="InterPro"/>
</dbReference>
<dbReference type="CDD" id="cd17536">
    <property type="entry name" value="REC_YesN-like"/>
    <property type="match status" value="1"/>
</dbReference>
<dbReference type="InterPro" id="IPR001789">
    <property type="entry name" value="Sig_transdc_resp-reg_receiver"/>
</dbReference>
<dbReference type="SMART" id="SM00342">
    <property type="entry name" value="HTH_ARAC"/>
    <property type="match status" value="1"/>
</dbReference>
<keyword evidence="8" id="KW-1185">Reference proteome</keyword>
<dbReference type="PRINTS" id="PR00032">
    <property type="entry name" value="HTHARAC"/>
</dbReference>
<dbReference type="RefSeq" id="WP_160496895.1">
    <property type="nucleotide sequence ID" value="NZ_WUBI01000001.1"/>
</dbReference>
<dbReference type="Proteomes" id="UP000460318">
    <property type="component" value="Unassembled WGS sequence"/>
</dbReference>
<dbReference type="Pfam" id="PF00072">
    <property type="entry name" value="Response_reg"/>
    <property type="match status" value="1"/>
</dbReference>
<evidence type="ECO:0000313" key="8">
    <source>
        <dbReference type="Proteomes" id="UP000460318"/>
    </source>
</evidence>
<feature type="domain" description="Response regulatory" evidence="6">
    <location>
        <begin position="3"/>
        <end position="120"/>
    </location>
</feature>
<dbReference type="InterPro" id="IPR020449">
    <property type="entry name" value="Tscrpt_reg_AraC-type_HTH"/>
</dbReference>
<dbReference type="Gene3D" id="1.10.10.60">
    <property type="entry name" value="Homeodomain-like"/>
    <property type="match status" value="2"/>
</dbReference>
<dbReference type="AlphaFoldDB" id="A0A7X3LF92"/>
<organism evidence="7 8">
    <name type="scientific">Paenibacillus dendrobii</name>
    <dbReference type="NCBI Taxonomy" id="2691084"/>
    <lineage>
        <taxon>Bacteria</taxon>
        <taxon>Bacillati</taxon>
        <taxon>Bacillota</taxon>
        <taxon>Bacilli</taxon>
        <taxon>Bacillales</taxon>
        <taxon>Paenibacillaceae</taxon>
        <taxon>Paenibacillus</taxon>
    </lineage>
</organism>
<dbReference type="SUPFAM" id="SSF52172">
    <property type="entry name" value="CheY-like"/>
    <property type="match status" value="1"/>
</dbReference>
<comment type="caution">
    <text evidence="7">The sequence shown here is derived from an EMBL/GenBank/DDBJ whole genome shotgun (WGS) entry which is preliminary data.</text>
</comment>
<evidence type="ECO:0000256" key="2">
    <source>
        <dbReference type="ARBA" id="ARBA00023125"/>
    </source>
</evidence>
<keyword evidence="4" id="KW-0597">Phosphoprotein</keyword>
<reference evidence="7 8" key="1">
    <citation type="submission" date="2019-12" db="EMBL/GenBank/DDBJ databases">
        <title>Paenibacillus sp. nov., an endophytic bacterium isolated from the stem of Dendrobium.</title>
        <authorList>
            <person name="Zhao R."/>
        </authorList>
    </citation>
    <scope>NUCLEOTIDE SEQUENCE [LARGE SCALE GENOMIC DNA]</scope>
    <source>
        <strain evidence="7 8">HJL G12</strain>
    </source>
</reference>
<dbReference type="PROSITE" id="PS50110">
    <property type="entry name" value="RESPONSE_REGULATORY"/>
    <property type="match status" value="1"/>
</dbReference>
<gene>
    <name evidence="7" type="ORF">GRF59_07040</name>
</gene>
<dbReference type="Pfam" id="PF12833">
    <property type="entry name" value="HTH_18"/>
    <property type="match status" value="1"/>
</dbReference>
<feature type="modified residue" description="4-aspartylphosphate" evidence="4">
    <location>
        <position position="55"/>
    </location>
</feature>
<dbReference type="InterPro" id="IPR018062">
    <property type="entry name" value="HTH_AraC-typ_CS"/>
</dbReference>
<dbReference type="SUPFAM" id="SSF46689">
    <property type="entry name" value="Homeodomain-like"/>
    <property type="match status" value="2"/>
</dbReference>
<evidence type="ECO:0000313" key="7">
    <source>
        <dbReference type="EMBL" id="MWV43386.1"/>
    </source>
</evidence>
<dbReference type="PANTHER" id="PTHR43280:SF28">
    <property type="entry name" value="HTH-TYPE TRANSCRIPTIONAL ACTIVATOR RHAS"/>
    <property type="match status" value="1"/>
</dbReference>
<dbReference type="InterPro" id="IPR018060">
    <property type="entry name" value="HTH_AraC"/>
</dbReference>
<evidence type="ECO:0000256" key="4">
    <source>
        <dbReference type="PROSITE-ProRule" id="PRU00169"/>
    </source>
</evidence>